<reference evidence="3" key="1">
    <citation type="submission" date="2017-09" db="EMBL/GenBank/DDBJ databases">
        <title>Depth-based differentiation of microbial function through sediment-hosted aquifers and enrichment of novel symbionts in the deep terrestrial subsurface.</title>
        <authorList>
            <person name="Probst A.J."/>
            <person name="Ladd B."/>
            <person name="Jarett J.K."/>
            <person name="Geller-Mcgrath D.E."/>
            <person name="Sieber C.M.K."/>
            <person name="Emerson J.B."/>
            <person name="Anantharaman K."/>
            <person name="Thomas B.C."/>
            <person name="Malmstrom R."/>
            <person name="Stieglmeier M."/>
            <person name="Klingl A."/>
            <person name="Woyke T."/>
            <person name="Ryan C.M."/>
            <person name="Banfield J.F."/>
        </authorList>
    </citation>
    <scope>NUCLEOTIDE SEQUENCE [LARGE SCALE GENOMIC DNA]</scope>
</reference>
<organism evidence="2 3">
    <name type="scientific">Candidatus Ryanbacteria bacterium CG10_big_fil_rev_8_21_14_0_10_43_42</name>
    <dbReference type="NCBI Taxonomy" id="1974864"/>
    <lineage>
        <taxon>Bacteria</taxon>
        <taxon>Candidatus Ryaniibacteriota</taxon>
    </lineage>
</organism>
<evidence type="ECO:0000313" key="3">
    <source>
        <dbReference type="Proteomes" id="UP000229098"/>
    </source>
</evidence>
<sequence>MFIFSKIRSSYTGYTQLIDFEDNMWIIFFFTSFLIQYTYKEKIYGMWIIYFPFFLTLNLLVTHNCS</sequence>
<name>A0A2M8KWG3_9BACT</name>
<dbReference type="EMBL" id="PFEF01000008">
    <property type="protein sequence ID" value="PJE64213.1"/>
    <property type="molecule type" value="Genomic_DNA"/>
</dbReference>
<dbReference type="Proteomes" id="UP000229098">
    <property type="component" value="Unassembled WGS sequence"/>
</dbReference>
<dbReference type="AlphaFoldDB" id="A0A2M8KWG3"/>
<evidence type="ECO:0000313" key="2">
    <source>
        <dbReference type="EMBL" id="PJE64213.1"/>
    </source>
</evidence>
<keyword evidence="1" id="KW-1133">Transmembrane helix</keyword>
<protein>
    <submittedName>
        <fullName evidence="2">Uncharacterized protein</fullName>
    </submittedName>
</protein>
<keyword evidence="1" id="KW-0472">Membrane</keyword>
<accession>A0A2M8KWG3</accession>
<feature type="transmembrane region" description="Helical" evidence="1">
    <location>
        <begin position="20"/>
        <end position="37"/>
    </location>
</feature>
<comment type="caution">
    <text evidence="2">The sequence shown here is derived from an EMBL/GenBank/DDBJ whole genome shotgun (WGS) entry which is preliminary data.</text>
</comment>
<keyword evidence="1" id="KW-0812">Transmembrane</keyword>
<proteinExistence type="predicted"/>
<evidence type="ECO:0000256" key="1">
    <source>
        <dbReference type="SAM" id="Phobius"/>
    </source>
</evidence>
<feature type="transmembrane region" description="Helical" evidence="1">
    <location>
        <begin position="43"/>
        <end position="61"/>
    </location>
</feature>
<gene>
    <name evidence="2" type="ORF">COU90_03895</name>
</gene>